<feature type="transmembrane region" description="Helical" evidence="1">
    <location>
        <begin position="246"/>
        <end position="264"/>
    </location>
</feature>
<reference evidence="2 3" key="1">
    <citation type="submission" date="2023-08" db="EMBL/GenBank/DDBJ databases">
        <title>genomic of G39.</title>
        <authorList>
            <person name="Wang Y."/>
        </authorList>
    </citation>
    <scope>NUCLEOTIDE SEQUENCE [LARGE SCALE GENOMIC DNA]</scope>
    <source>
        <strain evidence="2 3">G39</strain>
    </source>
</reference>
<proteinExistence type="predicted"/>
<feature type="transmembrane region" description="Helical" evidence="1">
    <location>
        <begin position="310"/>
        <end position="326"/>
    </location>
</feature>
<feature type="transmembrane region" description="Helical" evidence="1">
    <location>
        <begin position="95"/>
        <end position="114"/>
    </location>
</feature>
<name>A0ABT9HLL7_9SPHN</name>
<feature type="transmembrane region" description="Helical" evidence="1">
    <location>
        <begin position="158"/>
        <end position="177"/>
    </location>
</feature>
<dbReference type="RefSeq" id="WP_305931243.1">
    <property type="nucleotide sequence ID" value="NZ_JAVAIM010000001.1"/>
</dbReference>
<feature type="transmembrane region" description="Helical" evidence="1">
    <location>
        <begin position="197"/>
        <end position="216"/>
    </location>
</feature>
<gene>
    <name evidence="2" type="ORF">Q9K02_01270</name>
</gene>
<keyword evidence="1" id="KW-1133">Transmembrane helix</keyword>
<dbReference type="Pfam" id="PF14102">
    <property type="entry name" value="Caps_synth_CapC"/>
    <property type="match status" value="2"/>
</dbReference>
<protein>
    <submittedName>
        <fullName evidence="2">Poly-gamma-glutamate biosynthesis protein PgsC/CapC</fullName>
    </submittedName>
</protein>
<feature type="transmembrane region" description="Helical" evidence="1">
    <location>
        <begin position="338"/>
        <end position="360"/>
    </location>
</feature>
<keyword evidence="1" id="KW-0472">Membrane</keyword>
<evidence type="ECO:0000313" key="3">
    <source>
        <dbReference type="Proteomes" id="UP001240639"/>
    </source>
</evidence>
<feature type="transmembrane region" description="Helical" evidence="1">
    <location>
        <begin position="12"/>
        <end position="36"/>
    </location>
</feature>
<accession>A0ABT9HLL7</accession>
<feature type="transmembrane region" description="Helical" evidence="1">
    <location>
        <begin position="280"/>
        <end position="298"/>
    </location>
</feature>
<keyword evidence="3" id="KW-1185">Reference proteome</keyword>
<evidence type="ECO:0000313" key="2">
    <source>
        <dbReference type="EMBL" id="MDP4573767.1"/>
    </source>
</evidence>
<keyword evidence="1" id="KW-0812">Transmembrane</keyword>
<dbReference type="Proteomes" id="UP001240639">
    <property type="component" value="Unassembled WGS sequence"/>
</dbReference>
<evidence type="ECO:0000256" key="1">
    <source>
        <dbReference type="SAM" id="Phobius"/>
    </source>
</evidence>
<comment type="caution">
    <text evidence="2">The sequence shown here is derived from an EMBL/GenBank/DDBJ whole genome shotgun (WGS) entry which is preliminary data.</text>
</comment>
<dbReference type="EMBL" id="JAVAIM010000001">
    <property type="protein sequence ID" value="MDP4573767.1"/>
    <property type="molecule type" value="Genomic_DNA"/>
</dbReference>
<dbReference type="InterPro" id="IPR008338">
    <property type="entry name" value="Capsule_biosynth_CapC"/>
</dbReference>
<organism evidence="2 3">
    <name type="scientific">Qipengyuania profundimaris</name>
    <dbReference type="NCBI Taxonomy" id="3067652"/>
    <lineage>
        <taxon>Bacteria</taxon>
        <taxon>Pseudomonadati</taxon>
        <taxon>Pseudomonadota</taxon>
        <taxon>Alphaproteobacteria</taxon>
        <taxon>Sphingomonadales</taxon>
        <taxon>Erythrobacteraceae</taxon>
        <taxon>Qipengyuania</taxon>
    </lineage>
</organism>
<feature type="transmembrane region" description="Helical" evidence="1">
    <location>
        <begin position="48"/>
        <end position="74"/>
    </location>
</feature>
<sequence>MSFFPLAIFPEGGLVSSIITTVWVGVFVLCFFNLRYGWVLSGLVVPGYIVPLLIVKPVAGFVIILEAVLAYALVWLFSEKLSRGRYPSLFGRDRFMGLILASIAVRLVMDGYILPEFAGWLETSFDRRFDWRDNLQSFGLVIISLLANQFWKPGLVRGLGAAVVTMGITYLVVRYGLMEFTNFRMSAVTYMYEGLASSILASPKAYIILTLTALIASHMNVRYGWDFSGILIPALIALQWYQPTKILTSFLEAIVIYVIARLVLKLPSMANATIEGGRKLLLFFNISFAWKMALGWFIVWQGYDVKTTDFYGFGYLLSTLIAIKAHDKNIFPRLARSTLQVSFMGAVFGNIVGFALSAAVSRVPGGAQMAEVDRVSRSEERIEILVVDAIGDAHIRSVSGKAAPLSDTARADLAELVYALQQGVPASSPDFDMQAEGWRLMAVGDGRLAVVRADDAGHEMLLFDPSASRDAAIVLRDPASRPGLGVAALVLRRQLDARWLVISAPGGAGTIAGPSVADVFADASDTVLLELQAGAGETSEIAYANASAGVLDLPSLEAAVPDIRAGIDIGARNGGEDRAAISLSDAALEGLAAMRVPRLRDGAACRLVANDDAAPKWRDVERLAFVRYEVAEPFIASVREGQVATHARASAMTAGFGVARCTLGGRTHWTLFSGQRDEGQIFIAEGAPLAKSVLTWREEGYGKAARLGVAVHRNWASDVLLVAAQPDGFSRSPRSAMTVLWQEIVRQQDGPEEAFSFHLRQRPKGAAFPEGRPEVLLVQDALGPEYSELGKLASSLREAGIRAEVADGSRAFAGYEARPAQAERYYVATTGRRSAIGWVLNYGGGAQ</sequence>